<evidence type="ECO:0000313" key="1">
    <source>
        <dbReference type="EMBL" id="MYC96893.1"/>
    </source>
</evidence>
<dbReference type="AlphaFoldDB" id="A0A6B1DBU1"/>
<proteinExistence type="predicted"/>
<gene>
    <name evidence="1" type="ORF">F4X14_18180</name>
    <name evidence="2" type="ORF">F4X14_18195</name>
</gene>
<reference evidence="1" key="1">
    <citation type="submission" date="2019-09" db="EMBL/GenBank/DDBJ databases">
        <title>Characterisation of the sponge microbiome using genome-centric metagenomics.</title>
        <authorList>
            <person name="Engelberts J.P."/>
            <person name="Robbins S.J."/>
            <person name="De Goeij J.M."/>
            <person name="Aranda M."/>
            <person name="Bell S.C."/>
            <person name="Webster N.S."/>
        </authorList>
    </citation>
    <scope>NUCLEOTIDE SEQUENCE</scope>
    <source>
        <strain evidence="1">SB0661_bin_32</strain>
    </source>
</reference>
<name>A0A6B1DBU1_9CHLR</name>
<comment type="caution">
    <text evidence="1">The sequence shown here is derived from an EMBL/GenBank/DDBJ whole genome shotgun (WGS) entry which is preliminary data.</text>
</comment>
<organism evidence="1">
    <name type="scientific">Caldilineaceae bacterium SB0661_bin_32</name>
    <dbReference type="NCBI Taxonomy" id="2605255"/>
    <lineage>
        <taxon>Bacteria</taxon>
        <taxon>Bacillati</taxon>
        <taxon>Chloroflexota</taxon>
        <taxon>Caldilineae</taxon>
        <taxon>Caldilineales</taxon>
        <taxon>Caldilineaceae</taxon>
    </lineage>
</organism>
<accession>A0A6B1DBU1</accession>
<sequence length="182" mass="19408">MVLEQFFGQLTEILTFIKGLRRRGVLPWDGDNDYEQYARAVGSDGNMYRAQAATGPAGGNVQDPTTDANDPRIWVLDVPDVGADAQTSGPVAWGKVTANGSGVDTFGVKSVTRTGADSSEYEYEIVLDDGIALTGNCVPIIQPVSDIPTVRTTPSTTGFTVQFSSNNHAGTSRTFYFAVFGS</sequence>
<protein>
    <submittedName>
        <fullName evidence="1">Uncharacterized protein</fullName>
    </submittedName>
</protein>
<dbReference type="EMBL" id="VXMH01000099">
    <property type="protein sequence ID" value="MYC96893.1"/>
    <property type="molecule type" value="Genomic_DNA"/>
</dbReference>
<dbReference type="EMBL" id="VXMH01000099">
    <property type="protein sequence ID" value="MYC96896.1"/>
    <property type="molecule type" value="Genomic_DNA"/>
</dbReference>
<evidence type="ECO:0000313" key="2">
    <source>
        <dbReference type="EMBL" id="MYC96896.1"/>
    </source>
</evidence>